<dbReference type="PANTHER" id="PTHR30575:SF0">
    <property type="entry name" value="XAA-ARG DIPEPTIDASE"/>
    <property type="match status" value="1"/>
</dbReference>
<gene>
    <name evidence="2" type="ORF">pdam_00015555</name>
</gene>
<reference evidence="2 3" key="1">
    <citation type="journal article" date="2018" name="Sci. Rep.">
        <title>Comparative analysis of the Pocillopora damicornis genome highlights role of immune system in coral evolution.</title>
        <authorList>
            <person name="Cunning R."/>
            <person name="Bay R.A."/>
            <person name="Gillette P."/>
            <person name="Baker A.C."/>
            <person name="Traylor-Knowles N."/>
        </authorList>
    </citation>
    <scope>NUCLEOTIDE SEQUENCE [LARGE SCALE GENOMIC DNA]</scope>
    <source>
        <strain evidence="2">RSMAS</strain>
        <tissue evidence="2">Whole animal</tissue>
    </source>
</reference>
<dbReference type="InterPro" id="IPR011650">
    <property type="entry name" value="Peptidase_M20_dimer"/>
</dbReference>
<dbReference type="Gene3D" id="3.30.70.360">
    <property type="match status" value="1"/>
</dbReference>
<dbReference type="InterPro" id="IPR052030">
    <property type="entry name" value="Peptidase_M20/M20A_hydrolases"/>
</dbReference>
<keyword evidence="3" id="KW-1185">Reference proteome</keyword>
<dbReference type="NCBIfam" id="TIGR01891">
    <property type="entry name" value="amidohydrolases"/>
    <property type="match status" value="1"/>
</dbReference>
<dbReference type="SUPFAM" id="SSF53187">
    <property type="entry name" value="Zn-dependent exopeptidases"/>
    <property type="match status" value="2"/>
</dbReference>
<feature type="domain" description="Peptidase M20 dimerisation" evidence="1">
    <location>
        <begin position="411"/>
        <end position="504"/>
    </location>
</feature>
<feature type="non-terminal residue" evidence="2">
    <location>
        <position position="1"/>
    </location>
</feature>
<dbReference type="Pfam" id="PF07687">
    <property type="entry name" value="M20_dimer"/>
    <property type="match status" value="1"/>
</dbReference>
<dbReference type="AlphaFoldDB" id="A0A3M6UHI5"/>
<protein>
    <recommendedName>
        <fullName evidence="1">Peptidase M20 dimerisation domain-containing protein</fullName>
    </recommendedName>
</protein>
<dbReference type="GO" id="GO:0016805">
    <property type="term" value="F:dipeptidase activity"/>
    <property type="evidence" value="ECO:0007669"/>
    <property type="project" value="TreeGrafter"/>
</dbReference>
<dbReference type="InterPro" id="IPR036264">
    <property type="entry name" value="Bact_exopeptidase_dim_dom"/>
</dbReference>
<comment type="caution">
    <text evidence="2">The sequence shown here is derived from an EMBL/GenBank/DDBJ whole genome shotgun (WGS) entry which is preliminary data.</text>
</comment>
<dbReference type="Gene3D" id="3.40.630.10">
    <property type="entry name" value="Zn peptidases"/>
    <property type="match status" value="2"/>
</dbReference>
<dbReference type="OrthoDB" id="6119954at2759"/>
<dbReference type="CDD" id="cd05672">
    <property type="entry name" value="M20_ACY1L2-like"/>
    <property type="match status" value="1"/>
</dbReference>
<dbReference type="PANTHER" id="PTHR30575">
    <property type="entry name" value="PEPTIDASE M20"/>
    <property type="match status" value="1"/>
</dbReference>
<sequence>LNESYLPEQRGLLSVSLPCQKMESDQVKVLKEKAKETIDIYSPELYELNKSVWENPELGLQERFAHDQLTEFLADQGFDVIPHYTLDTAFRAECGEDGGLTIGLISEYDALPEVGHACGHNLIAESGVAAALGMFMLFICLTNFYLPNKAIHIYRTRLKIALNAINQKPKVKIVLLGTPAKETTALNLEFTKTFCRIYKTSANLHGSPGGVKFRNGGFLARARTCFSIPLSCQKMASDQVKILKEKAKEAIDIYSPELYELNKIVWENPELGFQERSAHDQLTEFLANQGFDVTPHYTLDTAFRAECGEDGGLTIGLISEYDALPEVGHACGHNLIAESGVAAALGLKIALNAINQRPKVKIVLLGTPAEEAKGGKILMIKNGCFKDLDFCMMVHPSPVDVLKPVILARESATITYKGHAAHAAAFPWEGINALDAAVMAYTSISALRQQMKPTWRVHLIISEGGVKPNIIPDRAQLRCSVRTMNDSDLEVLKEKVKNCFEAAASATGCKVSMEWETATKYSHLETNNTLAELYQANAESLGVSFPPEAKFSASTDMGNVSHVVPSIHPMYSIGTTAPNHSHAFTTAAATEEAHEKTLIASKAMAMTAIDVLCKQDFMGKVRIDFKQPNEGEN</sequence>
<dbReference type="SUPFAM" id="SSF55031">
    <property type="entry name" value="Bacterial exopeptidase dimerisation domain"/>
    <property type="match status" value="1"/>
</dbReference>
<organism evidence="2 3">
    <name type="scientific">Pocillopora damicornis</name>
    <name type="common">Cauliflower coral</name>
    <name type="synonym">Millepora damicornis</name>
    <dbReference type="NCBI Taxonomy" id="46731"/>
    <lineage>
        <taxon>Eukaryota</taxon>
        <taxon>Metazoa</taxon>
        <taxon>Cnidaria</taxon>
        <taxon>Anthozoa</taxon>
        <taxon>Hexacorallia</taxon>
        <taxon>Scleractinia</taxon>
        <taxon>Astrocoeniina</taxon>
        <taxon>Pocilloporidae</taxon>
        <taxon>Pocillopora</taxon>
    </lineage>
</organism>
<proteinExistence type="predicted"/>
<dbReference type="InterPro" id="IPR002933">
    <property type="entry name" value="Peptidase_M20"/>
</dbReference>
<name>A0A3M6UHI5_POCDA</name>
<evidence type="ECO:0000313" key="3">
    <source>
        <dbReference type="Proteomes" id="UP000275408"/>
    </source>
</evidence>
<evidence type="ECO:0000313" key="2">
    <source>
        <dbReference type="EMBL" id="RMX53105.1"/>
    </source>
</evidence>
<dbReference type="EMBL" id="RCHS01001512">
    <property type="protein sequence ID" value="RMX53105.1"/>
    <property type="molecule type" value="Genomic_DNA"/>
</dbReference>
<accession>A0A3M6UHI5</accession>
<dbReference type="FunFam" id="3.30.70.360:FF:000004">
    <property type="entry name" value="Peptidase M20 domain-containing protein 2"/>
    <property type="match status" value="1"/>
</dbReference>
<dbReference type="Pfam" id="PF01546">
    <property type="entry name" value="Peptidase_M20"/>
    <property type="match status" value="1"/>
</dbReference>
<evidence type="ECO:0000259" key="1">
    <source>
        <dbReference type="Pfam" id="PF07687"/>
    </source>
</evidence>
<dbReference type="Proteomes" id="UP000275408">
    <property type="component" value="Unassembled WGS sequence"/>
</dbReference>
<dbReference type="InterPro" id="IPR017439">
    <property type="entry name" value="Amidohydrolase"/>
</dbReference>